<feature type="non-terminal residue" evidence="1">
    <location>
        <position position="291"/>
    </location>
</feature>
<name>A0A813B6W6_9DINO</name>
<organism evidence="1 2">
    <name type="scientific">Symbiodinium necroappetens</name>
    <dbReference type="NCBI Taxonomy" id="1628268"/>
    <lineage>
        <taxon>Eukaryota</taxon>
        <taxon>Sar</taxon>
        <taxon>Alveolata</taxon>
        <taxon>Dinophyceae</taxon>
        <taxon>Suessiales</taxon>
        <taxon>Symbiodiniaceae</taxon>
        <taxon>Symbiodinium</taxon>
    </lineage>
</organism>
<gene>
    <name evidence="1" type="primary">pif1</name>
    <name evidence="1" type="ORF">SNEC2469_LOCUS29514</name>
</gene>
<reference evidence="1" key="1">
    <citation type="submission" date="2021-02" db="EMBL/GenBank/DDBJ databases">
        <authorList>
            <person name="Dougan E. K."/>
            <person name="Rhodes N."/>
            <person name="Thang M."/>
            <person name="Chan C."/>
        </authorList>
    </citation>
    <scope>NUCLEOTIDE SEQUENCE</scope>
</reference>
<dbReference type="EMBL" id="CAJNJA010066562">
    <property type="protein sequence ID" value="CAE7889597.1"/>
    <property type="molecule type" value="Genomic_DNA"/>
</dbReference>
<protein>
    <submittedName>
        <fullName evidence="1">Pif1 protein</fullName>
    </submittedName>
</protein>
<evidence type="ECO:0000313" key="2">
    <source>
        <dbReference type="Proteomes" id="UP000601435"/>
    </source>
</evidence>
<proteinExistence type="predicted"/>
<comment type="caution">
    <text evidence="1">The sequence shown here is derived from an EMBL/GenBank/DDBJ whole genome shotgun (WGS) entry which is preliminary data.</text>
</comment>
<evidence type="ECO:0000313" key="1">
    <source>
        <dbReference type="EMBL" id="CAE7889597.1"/>
    </source>
</evidence>
<feature type="non-terminal residue" evidence="1">
    <location>
        <position position="1"/>
    </location>
</feature>
<keyword evidence="2" id="KW-1185">Reference proteome</keyword>
<dbReference type="AlphaFoldDB" id="A0A813B6W6"/>
<dbReference type="Proteomes" id="UP000601435">
    <property type="component" value="Unassembled WGS sequence"/>
</dbReference>
<accession>A0A813B6W6</accession>
<sequence length="291" mass="33054">PSPDKYHKLDAYVTPNSQHWEQLLANLALTGLPFTPGISKEDLDTLAVLDLKIDYQTRRGGNAEITSKQKNLPLFDIQRSEQANRLFIWLLANNDTYASWVQFHKQLANSNGNSKGTWQEVQTANLLLNSPGIEIAARPWLYPLASFGDTDLSPRLSPLKWITSGSLPSLRASFLRKLTSRCIDYCRDFALKSLLYDTAMARTITSLISVANQKNIAPEFAAQQQDMFEGYWLLQLRKMEDVCRREYENTGDLGKTFPNVFFTVAPAEWRYLLPEGLTLDDTLSEQQDLIT</sequence>